<dbReference type="VEuPathDB" id="GiardiaDB:SS50377_23448"/>
<proteinExistence type="predicted"/>
<reference evidence="2" key="2">
    <citation type="submission" date="2020-12" db="EMBL/GenBank/DDBJ databases">
        <title>New Spironucleus salmonicida genome in near-complete chromosomes.</title>
        <authorList>
            <person name="Xu F."/>
            <person name="Kurt Z."/>
            <person name="Jimenez-Gonzalez A."/>
            <person name="Astvaldsson A."/>
            <person name="Andersson J.O."/>
            <person name="Svard S.G."/>
        </authorList>
    </citation>
    <scope>NUCLEOTIDE SEQUENCE</scope>
    <source>
        <strain evidence="2">ATCC 50377</strain>
    </source>
</reference>
<dbReference type="EMBL" id="KI546083">
    <property type="protein sequence ID" value="EST46185.1"/>
    <property type="molecule type" value="Genomic_DNA"/>
</dbReference>
<dbReference type="AlphaFoldDB" id="V6LNL3"/>
<protein>
    <submittedName>
        <fullName evidence="1">Uncharacterized protein</fullName>
    </submittedName>
</protein>
<organism evidence="1">
    <name type="scientific">Spironucleus salmonicida</name>
    <dbReference type="NCBI Taxonomy" id="348837"/>
    <lineage>
        <taxon>Eukaryota</taxon>
        <taxon>Metamonada</taxon>
        <taxon>Diplomonadida</taxon>
        <taxon>Hexamitidae</taxon>
        <taxon>Hexamitinae</taxon>
        <taxon>Spironucleus</taxon>
    </lineage>
</organism>
<evidence type="ECO:0000313" key="2">
    <source>
        <dbReference type="EMBL" id="KAH0573514.1"/>
    </source>
</evidence>
<evidence type="ECO:0000313" key="3">
    <source>
        <dbReference type="Proteomes" id="UP000018208"/>
    </source>
</evidence>
<evidence type="ECO:0000313" key="1">
    <source>
        <dbReference type="EMBL" id="EST46185.1"/>
    </source>
</evidence>
<keyword evidence="3" id="KW-1185">Reference proteome</keyword>
<dbReference type="EMBL" id="AUWU02000004">
    <property type="protein sequence ID" value="KAH0573514.1"/>
    <property type="molecule type" value="Genomic_DNA"/>
</dbReference>
<sequence>MQISLTLYIVYTHIKVVQLRMSKWEKVPQYYEQYKLKQLQQSQYQSNKKILYKSQESSLSTINQKLSFLPILTLSMIPEQFTLSRCPQKYVQNQTQSQITNPELNNIFCLCEDRFSQQPLQTLKPQRQKIDKLTLKQESFGEHFIKTRENITSSQRLYYPSEKLFMQWAYINGKFPQKSSLCLPDTAQDEQYFANFQLKKINQTQ</sequence>
<accession>V6LNL3</accession>
<dbReference type="Proteomes" id="UP000018208">
    <property type="component" value="Unassembled WGS sequence"/>
</dbReference>
<reference evidence="1 2" key="1">
    <citation type="journal article" date="2014" name="PLoS Genet.">
        <title>The Genome of Spironucleus salmonicida Highlights a Fish Pathogen Adapted to Fluctuating Environments.</title>
        <authorList>
            <person name="Xu F."/>
            <person name="Jerlstrom-Hultqvist J."/>
            <person name="Einarsson E."/>
            <person name="Astvaldsson A."/>
            <person name="Svard S.G."/>
            <person name="Andersson J.O."/>
        </authorList>
    </citation>
    <scope>NUCLEOTIDE SEQUENCE</scope>
    <source>
        <strain evidence="2">ATCC 50377</strain>
    </source>
</reference>
<name>V6LNL3_9EUKA</name>
<gene>
    <name evidence="1" type="ORF">SS50377_13780</name>
    <name evidence="2" type="ORF">SS50377_23448</name>
</gene>